<dbReference type="EMBL" id="AQHR01000041">
    <property type="protein sequence ID" value="EON78170.1"/>
    <property type="molecule type" value="Genomic_DNA"/>
</dbReference>
<dbReference type="Proteomes" id="UP000013909">
    <property type="component" value="Unassembled WGS sequence"/>
</dbReference>
<comment type="caution">
    <text evidence="1">The sequence shown here is derived from an EMBL/GenBank/DDBJ whole genome shotgun (WGS) entry which is preliminary data.</text>
</comment>
<protein>
    <recommendedName>
        <fullName evidence="3">DUF1905 domain-containing protein</fullName>
    </recommendedName>
</protein>
<reference evidence="1 2" key="1">
    <citation type="submission" date="2013-02" db="EMBL/GenBank/DDBJ databases">
        <title>A novel strain isolated from Lonar lake, Maharashtra, India.</title>
        <authorList>
            <person name="Singh A."/>
        </authorList>
    </citation>
    <scope>NUCLEOTIDE SEQUENCE [LARGE SCALE GENOMIC DNA]</scope>
    <source>
        <strain evidence="1 2">AK24</strain>
    </source>
</reference>
<evidence type="ECO:0000313" key="1">
    <source>
        <dbReference type="EMBL" id="EON78170.1"/>
    </source>
</evidence>
<name>R7ZVK6_9BACT</name>
<dbReference type="STRING" id="1232681.ADIS_1367"/>
<evidence type="ECO:0008006" key="3">
    <source>
        <dbReference type="Google" id="ProtNLM"/>
    </source>
</evidence>
<evidence type="ECO:0000313" key="2">
    <source>
        <dbReference type="Proteomes" id="UP000013909"/>
    </source>
</evidence>
<proteinExistence type="predicted"/>
<dbReference type="InterPro" id="IPR037079">
    <property type="entry name" value="AF2212/PG0164-like_sf"/>
</dbReference>
<accession>R7ZVK6</accession>
<gene>
    <name evidence="1" type="ORF">ADIS_1367</name>
</gene>
<dbReference type="AlphaFoldDB" id="R7ZVK6"/>
<dbReference type="RefSeq" id="WP_010853511.1">
    <property type="nucleotide sequence ID" value="NZ_AQHR01000041.1"/>
</dbReference>
<sequence>MDSPISIRFASTLEDFHSSLWRYHIPVPDDIAVMFIDGDNRRVLVWVEHSERLHLALMKQSDYWFILINKPLVASLEIKEGQSVRVRMEKDNSLYGHEMPAEFEELLKQEVEANEYFQRLTKGKQRALIYLVAKVKNPHSRINKALAICSHLTETSGVLDFKQLNEKIKYFNNLGKF</sequence>
<dbReference type="OrthoDB" id="959664at2"/>
<keyword evidence="2" id="KW-1185">Reference proteome</keyword>
<dbReference type="Gene3D" id="2.40.30.100">
    <property type="entry name" value="AF2212/PG0164-like"/>
    <property type="match status" value="1"/>
</dbReference>
<organism evidence="1 2">
    <name type="scientific">Lunatimonas lonarensis</name>
    <dbReference type="NCBI Taxonomy" id="1232681"/>
    <lineage>
        <taxon>Bacteria</taxon>
        <taxon>Pseudomonadati</taxon>
        <taxon>Bacteroidota</taxon>
        <taxon>Cytophagia</taxon>
        <taxon>Cytophagales</taxon>
        <taxon>Cyclobacteriaceae</taxon>
    </lineage>
</organism>
<dbReference type="Pfam" id="PF13376">
    <property type="entry name" value="OmdA"/>
    <property type="match status" value="1"/>
</dbReference>